<feature type="region of interest" description="Disordered" evidence="1">
    <location>
        <begin position="1"/>
        <end position="58"/>
    </location>
</feature>
<evidence type="ECO:0000256" key="1">
    <source>
        <dbReference type="SAM" id="MobiDB-lite"/>
    </source>
</evidence>
<accession>A0A8X6YHR6</accession>
<comment type="caution">
    <text evidence="2">The sequence shown here is derived from an EMBL/GenBank/DDBJ whole genome shotgun (WGS) entry which is preliminary data.</text>
</comment>
<sequence length="76" mass="8402">MPRGWKGGVNADDLDVPETGHGMMDHEEDGDVAINLSKNQAPRSADTPNGNAEPEDGEPQVRHLYLLFFYHCITHS</sequence>
<protein>
    <submittedName>
        <fullName evidence="2">Forkhead box protein P1</fullName>
    </submittedName>
</protein>
<feature type="compositionally biased region" description="Polar residues" evidence="1">
    <location>
        <begin position="36"/>
        <end position="50"/>
    </location>
</feature>
<gene>
    <name evidence="2" type="primary">Foxp1</name>
    <name evidence="2" type="ORF">TNIN_189741</name>
</gene>
<name>A0A8X6YHR6_9ARAC</name>
<organism evidence="2 3">
    <name type="scientific">Trichonephila inaurata madagascariensis</name>
    <dbReference type="NCBI Taxonomy" id="2747483"/>
    <lineage>
        <taxon>Eukaryota</taxon>
        <taxon>Metazoa</taxon>
        <taxon>Ecdysozoa</taxon>
        <taxon>Arthropoda</taxon>
        <taxon>Chelicerata</taxon>
        <taxon>Arachnida</taxon>
        <taxon>Araneae</taxon>
        <taxon>Araneomorphae</taxon>
        <taxon>Entelegynae</taxon>
        <taxon>Araneoidea</taxon>
        <taxon>Nephilidae</taxon>
        <taxon>Trichonephila</taxon>
        <taxon>Trichonephila inaurata</taxon>
    </lineage>
</organism>
<evidence type="ECO:0000313" key="3">
    <source>
        <dbReference type="Proteomes" id="UP000886998"/>
    </source>
</evidence>
<evidence type="ECO:0000313" key="2">
    <source>
        <dbReference type="EMBL" id="GFY71679.1"/>
    </source>
</evidence>
<dbReference type="Proteomes" id="UP000886998">
    <property type="component" value="Unassembled WGS sequence"/>
</dbReference>
<reference evidence="2" key="1">
    <citation type="submission" date="2020-08" db="EMBL/GenBank/DDBJ databases">
        <title>Multicomponent nature underlies the extraordinary mechanical properties of spider dragline silk.</title>
        <authorList>
            <person name="Kono N."/>
            <person name="Nakamura H."/>
            <person name="Mori M."/>
            <person name="Yoshida Y."/>
            <person name="Ohtoshi R."/>
            <person name="Malay A.D."/>
            <person name="Moran D.A.P."/>
            <person name="Tomita M."/>
            <person name="Numata K."/>
            <person name="Arakawa K."/>
        </authorList>
    </citation>
    <scope>NUCLEOTIDE SEQUENCE</scope>
</reference>
<keyword evidence="3" id="KW-1185">Reference proteome</keyword>
<dbReference type="AlphaFoldDB" id="A0A8X6YHR6"/>
<proteinExistence type="predicted"/>
<dbReference type="OrthoDB" id="6436379at2759"/>
<dbReference type="EMBL" id="BMAV01019022">
    <property type="protein sequence ID" value="GFY71679.1"/>
    <property type="molecule type" value="Genomic_DNA"/>
</dbReference>